<dbReference type="PROSITE" id="PS51257">
    <property type="entry name" value="PROKAR_LIPOPROTEIN"/>
    <property type="match status" value="1"/>
</dbReference>
<evidence type="ECO:0000313" key="3">
    <source>
        <dbReference type="EMBL" id="RYC53114.1"/>
    </source>
</evidence>
<dbReference type="AlphaFoldDB" id="A0A444VQL5"/>
<dbReference type="InterPro" id="IPR028994">
    <property type="entry name" value="Integrin_alpha_N"/>
</dbReference>
<dbReference type="InterPro" id="IPR027039">
    <property type="entry name" value="Crtac1"/>
</dbReference>
<dbReference type="Proteomes" id="UP000290261">
    <property type="component" value="Unassembled WGS sequence"/>
</dbReference>
<dbReference type="InterPro" id="IPR013517">
    <property type="entry name" value="FG-GAP"/>
</dbReference>
<dbReference type="PANTHER" id="PTHR16026:SF0">
    <property type="entry name" value="CARTILAGE ACIDIC PROTEIN 1"/>
    <property type="match status" value="1"/>
</dbReference>
<dbReference type="RefSeq" id="WP_129652815.1">
    <property type="nucleotide sequence ID" value="NZ_ML142907.1"/>
</dbReference>
<evidence type="ECO:0000259" key="2">
    <source>
        <dbReference type="Pfam" id="PF07593"/>
    </source>
</evidence>
<name>A0A444VQL5_9FLAO</name>
<evidence type="ECO:0000313" key="4">
    <source>
        <dbReference type="Proteomes" id="UP000290261"/>
    </source>
</evidence>
<organism evidence="3 4">
    <name type="scientific">Flagellimonas olearia</name>
    <dbReference type="NCBI Taxonomy" id="552546"/>
    <lineage>
        <taxon>Bacteria</taxon>
        <taxon>Pseudomonadati</taxon>
        <taxon>Bacteroidota</taxon>
        <taxon>Flavobacteriia</taxon>
        <taxon>Flavobacteriales</taxon>
        <taxon>Flavobacteriaceae</taxon>
        <taxon>Flagellimonas</taxon>
    </lineage>
</organism>
<keyword evidence="1" id="KW-0732">Signal</keyword>
<comment type="caution">
    <text evidence="3">The sequence shown here is derived from an EMBL/GenBank/DDBJ whole genome shotgun (WGS) entry which is preliminary data.</text>
</comment>
<proteinExistence type="predicted"/>
<protein>
    <recommendedName>
        <fullName evidence="2">ASPIC/UnbV domain-containing protein</fullName>
    </recommendedName>
</protein>
<reference evidence="3 4" key="1">
    <citation type="submission" date="2014-04" db="EMBL/GenBank/DDBJ databases">
        <title>Whole genome of Muricauda olearia.</title>
        <authorList>
            <person name="Zhang X.-H."/>
            <person name="Tang K."/>
        </authorList>
    </citation>
    <scope>NUCLEOTIDE SEQUENCE [LARGE SCALE GENOMIC DNA]</scope>
    <source>
        <strain evidence="3 4">Th120</strain>
    </source>
</reference>
<dbReference type="Gene3D" id="2.130.10.130">
    <property type="entry name" value="Integrin alpha, N-terminal"/>
    <property type="match status" value="5"/>
</dbReference>
<dbReference type="SUPFAM" id="SSF69318">
    <property type="entry name" value="Integrin alpha N-terminal domain"/>
    <property type="match status" value="3"/>
</dbReference>
<feature type="domain" description="ASPIC/UnbV" evidence="2">
    <location>
        <begin position="520"/>
        <end position="586"/>
    </location>
</feature>
<dbReference type="Pfam" id="PF13517">
    <property type="entry name" value="FG-GAP_3"/>
    <property type="match status" value="4"/>
</dbReference>
<gene>
    <name evidence="3" type="ORF">DN53_02530</name>
</gene>
<sequence length="1095" mass="120632">MRFTYIIGVIGALALTSCLKDNSAQLFSKMSSSDTGIKFKNLVKETDDLNILTYGYIYNGGGVAVGDINNDGLMDLYFTGSMVGSRLYLNKGNFEFEEIAEKAGVFAEGLWNTGTSMADVNGDGLVDIYVCRSAAKDAPKRKNLLFINNGDLTFTEKAADYGLDDMGYSTEANFFDYDKDGDLDVFVLNHSVQPYSSFRNTSKELRSEYIPEYADRLYRNDNGKFTDISSEAGIISSVLGFGLSVSIGDINNDDWPDMYISNDFHEHDFLYLNNGDGTFTESLKKYMGHTSYFSMGSDVADINGDGKLDIVTLDMLPEGNFRQKMVSGPDNYDKYEFLVKSDFHHQYMRNMLHINNGNSFSEVGQLSGIHATDWSWAPLLTDFDNDGLTDLFVTNGLKRDYTNMDFMNFAVQKRLEEMDSGVDMAIKDLLQEIPSSIEENYAYKNLGHLQFEKETTAWGLGGKSLSSGAAYVDLDNDGDYDLVVNNMDEEAFIYRNNAEKVTQNNHLKVQLKGKGKNTLAIGSKVILKADTLNLQHELYTSRGFQSSVDPSIIFGLGTIDTIAELKVIWPDGSITQKNNLAVNQTLHLDQNEATVQENTVEEIPTLFTDITQDSLVAFNHKENKYIDFEREVLLPHMLSTQGPKLAVQDVNGDGLEDIYIGGAKDQAGALFIQTPNGSYLSKNEAVFEGDSKFEDIGAVFFDANGDSLPDLYVVSGGNEYDTLPGNYTDRLYINLGNGRFENQSTLLPKLSFSGSCAVVGDVDGDGDQDLFIGGRLEPGRYPLAPKSQILLNDGKGNFSDGTDAILGENSNLGMINDAVFTDFNADGNLDLIAVGEFTPVIFLANKNGKLVPETPEGLQNSDGWWNSITPIDIDNDGDMDYALGNFGQNSQLKASDTEPVTLYADDFDDNGSLDPILCCYLGGKNHPVYSKDDIGSQLAYLKSKYVNFADYASQTVSEVLGEDNLARAQKFEAHTFKTSILRNNGNGFSLEPLPIEAQFAPIYAIVPFDVEGDGDTDLMLFGNFFETRVKFGRYDANHGLVLINDGSGHFTTVEQSKTGMNISGQVRDAKLLNGSTLLVAQNNGPLLLYKNNSTN</sequence>
<dbReference type="PANTHER" id="PTHR16026">
    <property type="entry name" value="CARTILAGE ACIDIC PROTEIN 1"/>
    <property type="match status" value="1"/>
</dbReference>
<evidence type="ECO:0000256" key="1">
    <source>
        <dbReference type="ARBA" id="ARBA00022729"/>
    </source>
</evidence>
<dbReference type="InterPro" id="IPR011519">
    <property type="entry name" value="UnbV_ASPIC"/>
</dbReference>
<keyword evidence="4" id="KW-1185">Reference proteome</keyword>
<dbReference type="Pfam" id="PF07593">
    <property type="entry name" value="UnbV_ASPIC"/>
    <property type="match status" value="1"/>
</dbReference>
<accession>A0A444VQL5</accession>
<dbReference type="EMBL" id="JJMP01000001">
    <property type="protein sequence ID" value="RYC53114.1"/>
    <property type="molecule type" value="Genomic_DNA"/>
</dbReference>